<dbReference type="Proteomes" id="UP000199226">
    <property type="component" value="Unassembled WGS sequence"/>
</dbReference>
<evidence type="ECO:0000313" key="1">
    <source>
        <dbReference type="EMBL" id="SDM23799.1"/>
    </source>
</evidence>
<proteinExistence type="predicted"/>
<sequence>MKRIRKSFSFYLSVFLLMGFSAVFLPLDVFHNHAPIPSSSGSENINSSSSHELNVQNKADYCWVCAVHFDKTFTKTSFLEKIRLSPVMSVFLNNEVTGYVVELLLSGLRGPPSE</sequence>
<protein>
    <submittedName>
        <fullName evidence="1">Uncharacterized protein</fullName>
    </submittedName>
</protein>
<dbReference type="STRING" id="990371.SAMN05421813_10858"/>
<dbReference type="EMBL" id="FNHH01000008">
    <property type="protein sequence ID" value="SDM23799.1"/>
    <property type="molecule type" value="Genomic_DNA"/>
</dbReference>
<dbReference type="OrthoDB" id="769275at2"/>
<gene>
    <name evidence="1" type="ORF">SAMN05421813_10858</name>
</gene>
<name>A0A1G9RKF5_9SPHI</name>
<organism evidence="1 2">
    <name type="scientific">Daejeonella rubra</name>
    <dbReference type="NCBI Taxonomy" id="990371"/>
    <lineage>
        <taxon>Bacteria</taxon>
        <taxon>Pseudomonadati</taxon>
        <taxon>Bacteroidota</taxon>
        <taxon>Sphingobacteriia</taxon>
        <taxon>Sphingobacteriales</taxon>
        <taxon>Sphingobacteriaceae</taxon>
        <taxon>Daejeonella</taxon>
    </lineage>
</organism>
<keyword evidence="2" id="KW-1185">Reference proteome</keyword>
<evidence type="ECO:0000313" key="2">
    <source>
        <dbReference type="Proteomes" id="UP000199226"/>
    </source>
</evidence>
<dbReference type="AlphaFoldDB" id="A0A1G9RKF5"/>
<accession>A0A1G9RKF5</accession>
<dbReference type="RefSeq" id="WP_090703104.1">
    <property type="nucleotide sequence ID" value="NZ_FNHH01000008.1"/>
</dbReference>
<reference evidence="2" key="1">
    <citation type="submission" date="2016-10" db="EMBL/GenBank/DDBJ databases">
        <authorList>
            <person name="Varghese N."/>
            <person name="Submissions S."/>
        </authorList>
    </citation>
    <scope>NUCLEOTIDE SEQUENCE [LARGE SCALE GENOMIC DNA]</scope>
    <source>
        <strain evidence="2">DSM 24536</strain>
    </source>
</reference>